<dbReference type="Gene3D" id="3.30.200.20">
    <property type="entry name" value="Phosphorylase Kinase, domain 1"/>
    <property type="match status" value="1"/>
</dbReference>
<dbReference type="PROSITE" id="PS50011">
    <property type="entry name" value="PROTEIN_KINASE_DOM"/>
    <property type="match status" value="1"/>
</dbReference>
<feature type="non-terminal residue" evidence="3">
    <location>
        <position position="47"/>
    </location>
</feature>
<evidence type="ECO:0000256" key="1">
    <source>
        <dbReference type="PROSITE-ProRule" id="PRU10141"/>
    </source>
</evidence>
<keyword evidence="3" id="KW-0808">Transferase</keyword>
<keyword evidence="1" id="KW-0067">ATP-binding</keyword>
<accession>S2RDF9</accession>
<dbReference type="InterPro" id="IPR017441">
    <property type="entry name" value="Protein_kinase_ATP_BS"/>
</dbReference>
<dbReference type="InterPro" id="IPR011009">
    <property type="entry name" value="Kinase-like_dom_sf"/>
</dbReference>
<dbReference type="GO" id="GO:0005524">
    <property type="term" value="F:ATP binding"/>
    <property type="evidence" value="ECO:0007669"/>
    <property type="project" value="UniProtKB-UniRule"/>
</dbReference>
<dbReference type="PROSITE" id="PS00107">
    <property type="entry name" value="PROTEIN_KINASE_ATP"/>
    <property type="match status" value="1"/>
</dbReference>
<name>S2RDF9_LACPA</name>
<evidence type="ECO:0000259" key="2">
    <source>
        <dbReference type="PROSITE" id="PS50011"/>
    </source>
</evidence>
<protein>
    <submittedName>
        <fullName evidence="3">Serine/threonine kinase protein</fullName>
    </submittedName>
</protein>
<dbReference type="Proteomes" id="UP000014243">
    <property type="component" value="Unassembled WGS sequence"/>
</dbReference>
<evidence type="ECO:0000313" key="4">
    <source>
        <dbReference type="Proteomes" id="UP000014243"/>
    </source>
</evidence>
<reference evidence="3 4" key="1">
    <citation type="journal article" date="2013" name="PLoS ONE">
        <title>Lactobacillus paracasei comparative genomics: towards species pan-genome definition and exploitation of diversity.</title>
        <authorList>
            <person name="Smokvina T."/>
            <person name="Wels M."/>
            <person name="Polka J."/>
            <person name="Chervaux C."/>
            <person name="Brisse S."/>
            <person name="Boekhorst J."/>
            <person name="van Hylckama Vlieg J.E."/>
            <person name="Siezen R.J."/>
        </authorList>
    </citation>
    <scope>NUCLEOTIDE SEQUENCE [LARGE SCALE GENOMIC DNA]</scope>
    <source>
        <strain evidence="3 4">Lpp126</strain>
    </source>
</reference>
<proteinExistence type="predicted"/>
<dbReference type="EMBL" id="ANKC01001284">
    <property type="protein sequence ID" value="EPC69586.1"/>
    <property type="molecule type" value="Genomic_DNA"/>
</dbReference>
<comment type="caution">
    <text evidence="3">The sequence shown here is derived from an EMBL/GenBank/DDBJ whole genome shotgun (WGS) entry which is preliminary data.</text>
</comment>
<sequence>MIEPGTILNERYKLIKTLGEGGMANVYLARDLILDRDVAVKVLRLDL</sequence>
<dbReference type="InterPro" id="IPR000719">
    <property type="entry name" value="Prot_kinase_dom"/>
</dbReference>
<evidence type="ECO:0000313" key="3">
    <source>
        <dbReference type="EMBL" id="EPC69586.1"/>
    </source>
</evidence>
<feature type="binding site" evidence="1">
    <location>
        <position position="41"/>
    </location>
    <ligand>
        <name>ATP</name>
        <dbReference type="ChEBI" id="CHEBI:30616"/>
    </ligand>
</feature>
<keyword evidence="1" id="KW-0547">Nucleotide-binding</keyword>
<dbReference type="SUPFAM" id="SSF56112">
    <property type="entry name" value="Protein kinase-like (PK-like)"/>
    <property type="match status" value="1"/>
</dbReference>
<keyword evidence="3" id="KW-0418">Kinase</keyword>
<feature type="domain" description="Protein kinase" evidence="2">
    <location>
        <begin position="12"/>
        <end position="47"/>
    </location>
</feature>
<dbReference type="AlphaFoldDB" id="S2RDF9"/>
<gene>
    <name evidence="3" type="ORF">Lpp126_18132</name>
</gene>
<organism evidence="3 4">
    <name type="scientific">Lacticaseibacillus paracasei subsp. paracasei Lpp126</name>
    <dbReference type="NCBI Taxonomy" id="1256206"/>
    <lineage>
        <taxon>Bacteria</taxon>
        <taxon>Bacillati</taxon>
        <taxon>Bacillota</taxon>
        <taxon>Bacilli</taxon>
        <taxon>Lactobacillales</taxon>
        <taxon>Lactobacillaceae</taxon>
        <taxon>Lacticaseibacillus</taxon>
    </lineage>
</organism>
<dbReference type="GO" id="GO:0004672">
    <property type="term" value="F:protein kinase activity"/>
    <property type="evidence" value="ECO:0007669"/>
    <property type="project" value="InterPro"/>
</dbReference>